<proteinExistence type="predicted"/>
<organism evidence="1 2">
    <name type="scientific">Dreissena polymorpha</name>
    <name type="common">Zebra mussel</name>
    <name type="synonym">Mytilus polymorpha</name>
    <dbReference type="NCBI Taxonomy" id="45954"/>
    <lineage>
        <taxon>Eukaryota</taxon>
        <taxon>Metazoa</taxon>
        <taxon>Spiralia</taxon>
        <taxon>Lophotrochozoa</taxon>
        <taxon>Mollusca</taxon>
        <taxon>Bivalvia</taxon>
        <taxon>Autobranchia</taxon>
        <taxon>Heteroconchia</taxon>
        <taxon>Euheterodonta</taxon>
        <taxon>Imparidentia</taxon>
        <taxon>Neoheterodontei</taxon>
        <taxon>Myida</taxon>
        <taxon>Dreissenoidea</taxon>
        <taxon>Dreissenidae</taxon>
        <taxon>Dreissena</taxon>
    </lineage>
</organism>
<reference evidence="1" key="2">
    <citation type="submission" date="2020-11" db="EMBL/GenBank/DDBJ databases">
        <authorList>
            <person name="McCartney M.A."/>
            <person name="Auch B."/>
            <person name="Kono T."/>
            <person name="Mallez S."/>
            <person name="Becker A."/>
            <person name="Gohl D.M."/>
            <person name="Silverstein K.A.T."/>
            <person name="Koren S."/>
            <person name="Bechman K.B."/>
            <person name="Herman A."/>
            <person name="Abrahante J.E."/>
            <person name="Garbe J."/>
        </authorList>
    </citation>
    <scope>NUCLEOTIDE SEQUENCE</scope>
    <source>
        <strain evidence="1">Duluth1</strain>
        <tissue evidence="1">Whole animal</tissue>
    </source>
</reference>
<dbReference type="AlphaFoldDB" id="A0A9D4GFV8"/>
<dbReference type="Proteomes" id="UP000828390">
    <property type="component" value="Unassembled WGS sequence"/>
</dbReference>
<accession>A0A9D4GFV8</accession>
<dbReference type="EMBL" id="JAIWYP010000005">
    <property type="protein sequence ID" value="KAH3816370.1"/>
    <property type="molecule type" value="Genomic_DNA"/>
</dbReference>
<sequence>MVQNVGMANKQYWDSLQTKQNISEALFVSPDSRKSAFASVSKMCQVHHSLALC</sequence>
<evidence type="ECO:0000313" key="2">
    <source>
        <dbReference type="Proteomes" id="UP000828390"/>
    </source>
</evidence>
<gene>
    <name evidence="1" type="ORF">DPMN_117886</name>
</gene>
<reference evidence="1" key="1">
    <citation type="journal article" date="2019" name="bioRxiv">
        <title>The Genome of the Zebra Mussel, Dreissena polymorpha: A Resource for Invasive Species Research.</title>
        <authorList>
            <person name="McCartney M.A."/>
            <person name="Auch B."/>
            <person name="Kono T."/>
            <person name="Mallez S."/>
            <person name="Zhang Y."/>
            <person name="Obille A."/>
            <person name="Becker A."/>
            <person name="Abrahante J.E."/>
            <person name="Garbe J."/>
            <person name="Badalamenti J.P."/>
            <person name="Herman A."/>
            <person name="Mangelson H."/>
            <person name="Liachko I."/>
            <person name="Sullivan S."/>
            <person name="Sone E.D."/>
            <person name="Koren S."/>
            <person name="Silverstein K.A.T."/>
            <person name="Beckman K.B."/>
            <person name="Gohl D.M."/>
        </authorList>
    </citation>
    <scope>NUCLEOTIDE SEQUENCE</scope>
    <source>
        <strain evidence="1">Duluth1</strain>
        <tissue evidence="1">Whole animal</tissue>
    </source>
</reference>
<protein>
    <submittedName>
        <fullName evidence="1">Uncharacterized protein</fullName>
    </submittedName>
</protein>
<evidence type="ECO:0000313" key="1">
    <source>
        <dbReference type="EMBL" id="KAH3816370.1"/>
    </source>
</evidence>
<keyword evidence="2" id="KW-1185">Reference proteome</keyword>
<comment type="caution">
    <text evidence="1">The sequence shown here is derived from an EMBL/GenBank/DDBJ whole genome shotgun (WGS) entry which is preliminary data.</text>
</comment>
<name>A0A9D4GFV8_DREPO</name>